<gene>
    <name evidence="2" type="ORF">SEVIR_6G243300v2</name>
</gene>
<dbReference type="AlphaFoldDB" id="A0A4U6U7C4"/>
<organism evidence="2 3">
    <name type="scientific">Setaria viridis</name>
    <name type="common">Green bristlegrass</name>
    <name type="synonym">Setaria italica subsp. viridis</name>
    <dbReference type="NCBI Taxonomy" id="4556"/>
    <lineage>
        <taxon>Eukaryota</taxon>
        <taxon>Viridiplantae</taxon>
        <taxon>Streptophyta</taxon>
        <taxon>Embryophyta</taxon>
        <taxon>Tracheophyta</taxon>
        <taxon>Spermatophyta</taxon>
        <taxon>Magnoliopsida</taxon>
        <taxon>Liliopsida</taxon>
        <taxon>Poales</taxon>
        <taxon>Poaceae</taxon>
        <taxon>PACMAD clade</taxon>
        <taxon>Panicoideae</taxon>
        <taxon>Panicodae</taxon>
        <taxon>Paniceae</taxon>
        <taxon>Cenchrinae</taxon>
        <taxon>Setaria</taxon>
    </lineage>
</organism>
<dbReference type="EMBL" id="CM016557">
    <property type="protein sequence ID" value="TKW11611.1"/>
    <property type="molecule type" value="Genomic_DNA"/>
</dbReference>
<feature type="region of interest" description="Disordered" evidence="1">
    <location>
        <begin position="1"/>
        <end position="43"/>
    </location>
</feature>
<feature type="compositionally biased region" description="Basic residues" evidence="1">
    <location>
        <begin position="16"/>
        <end position="26"/>
    </location>
</feature>
<evidence type="ECO:0000313" key="3">
    <source>
        <dbReference type="Proteomes" id="UP000298652"/>
    </source>
</evidence>
<evidence type="ECO:0000313" key="2">
    <source>
        <dbReference type="EMBL" id="TKW11611.1"/>
    </source>
</evidence>
<keyword evidence="3" id="KW-1185">Reference proteome</keyword>
<accession>A0A4U6U7C4</accession>
<proteinExistence type="predicted"/>
<name>A0A4U6U7C4_SETVI</name>
<protein>
    <submittedName>
        <fullName evidence="2">Uncharacterized protein</fullName>
    </submittedName>
</protein>
<feature type="compositionally biased region" description="Low complexity" evidence="1">
    <location>
        <begin position="1"/>
        <end position="15"/>
    </location>
</feature>
<dbReference type="Proteomes" id="UP000298652">
    <property type="component" value="Chromosome 6"/>
</dbReference>
<sequence length="139" mass="15016">MDDARPAGPGSCRPGRPARPRRRRQWPGHGWPPTATVRSRPLALRSVATQLRCELEAGDDDDWERPESHPERSSCGLGGGGAAFVAAHVSRLNLLLMGFRWRPTESPGQGPAGWASFLEPSFLSPCSRVRPPSLTPASG</sequence>
<reference evidence="2" key="1">
    <citation type="submission" date="2019-03" db="EMBL/GenBank/DDBJ databases">
        <title>WGS assembly of Setaria viridis.</title>
        <authorList>
            <person name="Huang P."/>
            <person name="Jenkins J."/>
            <person name="Grimwood J."/>
            <person name="Barry K."/>
            <person name="Healey A."/>
            <person name="Mamidi S."/>
            <person name="Sreedasyam A."/>
            <person name="Shu S."/>
            <person name="Feldman M."/>
            <person name="Wu J."/>
            <person name="Yu Y."/>
            <person name="Chen C."/>
            <person name="Johnson J."/>
            <person name="Rokhsar D."/>
            <person name="Baxter I."/>
            <person name="Schmutz J."/>
            <person name="Brutnell T."/>
            <person name="Kellogg E."/>
        </authorList>
    </citation>
    <scope>NUCLEOTIDE SEQUENCE [LARGE SCALE GENOMIC DNA]</scope>
</reference>
<feature type="region of interest" description="Disordered" evidence="1">
    <location>
        <begin position="56"/>
        <end position="77"/>
    </location>
</feature>
<evidence type="ECO:0000256" key="1">
    <source>
        <dbReference type="SAM" id="MobiDB-lite"/>
    </source>
</evidence>
<dbReference type="Gramene" id="TKW11611">
    <property type="protein sequence ID" value="TKW11611"/>
    <property type="gene ID" value="SEVIR_6G243300v2"/>
</dbReference>